<dbReference type="Proteomes" id="UP000317410">
    <property type="component" value="Unassembled WGS sequence"/>
</dbReference>
<name>A0A4Y4B7A9_MICMQ</name>
<gene>
    <name evidence="2" type="ORF">MLI01_06680</name>
</gene>
<feature type="chain" id="PRO_5021353762" evidence="1">
    <location>
        <begin position="31"/>
        <end position="331"/>
    </location>
</feature>
<feature type="signal peptide" evidence="1">
    <location>
        <begin position="1"/>
        <end position="30"/>
    </location>
</feature>
<accession>A0A4Y4B7A9</accession>
<comment type="caution">
    <text evidence="2">The sequence shown here is derived from an EMBL/GenBank/DDBJ whole genome shotgun (WGS) entry which is preliminary data.</text>
</comment>
<keyword evidence="1" id="KW-0732">Signal</keyword>
<proteinExistence type="predicted"/>
<dbReference type="RefSeq" id="WP_141385935.1">
    <property type="nucleotide sequence ID" value="NZ_BJNQ01000003.1"/>
</dbReference>
<dbReference type="AlphaFoldDB" id="A0A4Y4B7A9"/>
<evidence type="ECO:0000313" key="3">
    <source>
        <dbReference type="Proteomes" id="UP000317410"/>
    </source>
</evidence>
<reference evidence="2 3" key="1">
    <citation type="submission" date="2019-06" db="EMBL/GenBank/DDBJ databases">
        <title>Whole genome shotgun sequence of Microbacterium liquefaciens NBRC 15037.</title>
        <authorList>
            <person name="Hosoyama A."/>
            <person name="Uohara A."/>
            <person name="Ohji S."/>
            <person name="Ichikawa N."/>
        </authorList>
    </citation>
    <scope>NUCLEOTIDE SEQUENCE [LARGE SCALE GENOMIC DNA]</scope>
    <source>
        <strain evidence="2 3">NBRC 15037</strain>
    </source>
</reference>
<sequence length="331" mass="33055">MIRNRRLSLAMSAMALSALGMASFTVPAVADDATSQDSTTVEQVSALVSDAATSAGVPATDFTADSPVSVTVPKDASDGIGVHGTDGSGFTVSAPVGVSVDGGVVAGDGSTVYAGAEGHPDVTVTPLESGVRISTVLWDDSQSTSFGYPLPEGIDGQIQPDGSVILTRALEVEADGVTSEVDAIVGQIEPAWAVDANGNAVPTNYALADGVLTQEVDTTDAAFPVVADPTWGLTGPLQVRVRWNRAETATIANGGWGATGLTAVCAAAGAAIAGPPGAAVLGAGCLATGGPAIYTAGVAQNSNPKRCLEGFLTYIPGVSVVVPWYGTYACK</sequence>
<evidence type="ECO:0000313" key="2">
    <source>
        <dbReference type="EMBL" id="GEC74523.1"/>
    </source>
</evidence>
<organism evidence="2 3">
    <name type="scientific">Microbacterium maritypicum</name>
    <name type="common">Microbacterium liquefaciens</name>
    <dbReference type="NCBI Taxonomy" id="33918"/>
    <lineage>
        <taxon>Bacteria</taxon>
        <taxon>Bacillati</taxon>
        <taxon>Actinomycetota</taxon>
        <taxon>Actinomycetes</taxon>
        <taxon>Micrococcales</taxon>
        <taxon>Microbacteriaceae</taxon>
        <taxon>Microbacterium</taxon>
    </lineage>
</organism>
<protein>
    <submittedName>
        <fullName evidence="2">Uncharacterized protein</fullName>
    </submittedName>
</protein>
<dbReference type="EMBL" id="BJNQ01000003">
    <property type="protein sequence ID" value="GEC74523.1"/>
    <property type="molecule type" value="Genomic_DNA"/>
</dbReference>
<evidence type="ECO:0000256" key="1">
    <source>
        <dbReference type="SAM" id="SignalP"/>
    </source>
</evidence>